<evidence type="ECO:0000313" key="1">
    <source>
        <dbReference type="EMBL" id="CEE02428.1"/>
    </source>
</evidence>
<dbReference type="EMBL" id="CCRF01000072">
    <property type="protein sequence ID" value="CEE02428.1"/>
    <property type="molecule type" value="Genomic_DNA"/>
</dbReference>
<name>A0A090J1E4_9BACI</name>
<dbReference type="PATRIC" id="fig|35841.7.peg.4026"/>
<reference evidence="1 4" key="1">
    <citation type="submission" date="2014-07" db="EMBL/GenBank/DDBJ databases">
        <authorList>
            <person name="Wibberg Daniel"/>
        </authorList>
    </citation>
    <scope>NUCLEOTIDE SEQUENCE [LARGE SCALE GENOMIC DNA]</scope>
</reference>
<protein>
    <recommendedName>
        <fullName evidence="5">Hydrolase</fullName>
    </recommendedName>
</protein>
<dbReference type="EMBL" id="JXLU01000095">
    <property type="protein sequence ID" value="KIO72529.1"/>
    <property type="molecule type" value="Genomic_DNA"/>
</dbReference>
<evidence type="ECO:0000313" key="4">
    <source>
        <dbReference type="Proteomes" id="UP000040576"/>
    </source>
</evidence>
<evidence type="ECO:0000313" key="3">
    <source>
        <dbReference type="Proteomes" id="UP000032076"/>
    </source>
</evidence>
<evidence type="ECO:0000313" key="2">
    <source>
        <dbReference type="EMBL" id="KIO72529.1"/>
    </source>
</evidence>
<dbReference type="Proteomes" id="UP000032076">
    <property type="component" value="Unassembled WGS sequence"/>
</dbReference>
<keyword evidence="4" id="KW-1185">Reference proteome</keyword>
<evidence type="ECO:0008006" key="5">
    <source>
        <dbReference type="Google" id="ProtNLM"/>
    </source>
</evidence>
<reference evidence="2 3" key="2">
    <citation type="submission" date="2015-01" db="EMBL/GenBank/DDBJ databases">
        <title>Draft Genome Sequences of Four Bacillus thermoamylovorans Strains, Isolated From Food Products.</title>
        <authorList>
            <person name="Krawcyk A.O."/>
            <person name="Berendsen E.M."/>
            <person name="Eijlander R.T."/>
            <person name="de Jong A."/>
            <person name="Wells-Bennik M."/>
            <person name="Kuipers O.P."/>
        </authorList>
    </citation>
    <scope>NUCLEOTIDE SEQUENCE [LARGE SCALE GENOMIC DNA]</scope>
    <source>
        <strain evidence="2 3">B4167</strain>
    </source>
</reference>
<organism evidence="1 4">
    <name type="scientific">Caldibacillus thermoamylovorans</name>
    <dbReference type="NCBI Taxonomy" id="35841"/>
    <lineage>
        <taxon>Bacteria</taxon>
        <taxon>Bacillati</taxon>
        <taxon>Bacillota</taxon>
        <taxon>Bacilli</taxon>
        <taxon>Bacillales</taxon>
        <taxon>Bacillaceae</taxon>
        <taxon>Caldibacillus</taxon>
    </lineage>
</organism>
<accession>A0A090J1E4</accession>
<dbReference type="AlphaFoldDB" id="A0A090J1E4"/>
<sequence>METQKYYIDIVNGEISKSELDTYHYVIHAADSDIKKLREIFNNLHQANLATFVRSHIPFLEYHHDRQNEIYDNGIKEMYSLLYELGDKETKNHIQSMGVLNSDHSDHL</sequence>
<gene>
    <name evidence="2" type="ORF">B4167_1219</name>
    <name evidence="1" type="ORF">BT1A1_2610</name>
</gene>
<dbReference type="Proteomes" id="UP000040576">
    <property type="component" value="Unassembled WGS sequence"/>
</dbReference>
<proteinExistence type="predicted"/>
<dbReference type="OrthoDB" id="2706506at2"/>
<dbReference type="RefSeq" id="WP_034771902.1">
    <property type="nucleotide sequence ID" value="NZ_CCRF01000072.1"/>
</dbReference>